<evidence type="ECO:0000313" key="1">
    <source>
        <dbReference type="EMBL" id="KAJ9111101.1"/>
    </source>
</evidence>
<comment type="caution">
    <text evidence="1">The sequence shown here is derived from an EMBL/GenBank/DDBJ whole genome shotgun (WGS) entry which is preliminary data.</text>
</comment>
<accession>A0ACC2WJV9</accession>
<name>A0ACC2WJV9_9TREE</name>
<protein>
    <submittedName>
        <fullName evidence="1">Uncharacterized protein</fullName>
    </submittedName>
</protein>
<sequence length="175" mass="19700">MGDEHKPSTPQPVTATDFSKVPAYPQSLSPDILKRDKNPTPPEDALGEPMNIEEGLPINPDLPVKDVLFIFSNFASYMKSPNQGAMGVQDRELKHAARLLDHARVSSFQFFHTLTSEFKELQANKRNRVNILHVKYRFAEPMVPESGARRVPPPFATMLDPVLKIDQRELRGPEA</sequence>
<organism evidence="1 2">
    <name type="scientific">Naganishia cerealis</name>
    <dbReference type="NCBI Taxonomy" id="610337"/>
    <lineage>
        <taxon>Eukaryota</taxon>
        <taxon>Fungi</taxon>
        <taxon>Dikarya</taxon>
        <taxon>Basidiomycota</taxon>
        <taxon>Agaricomycotina</taxon>
        <taxon>Tremellomycetes</taxon>
        <taxon>Filobasidiales</taxon>
        <taxon>Filobasidiaceae</taxon>
        <taxon>Naganishia</taxon>
    </lineage>
</organism>
<dbReference type="EMBL" id="JASBWR010000009">
    <property type="protein sequence ID" value="KAJ9111101.1"/>
    <property type="molecule type" value="Genomic_DNA"/>
</dbReference>
<dbReference type="Proteomes" id="UP001241377">
    <property type="component" value="Unassembled WGS sequence"/>
</dbReference>
<evidence type="ECO:0000313" key="2">
    <source>
        <dbReference type="Proteomes" id="UP001241377"/>
    </source>
</evidence>
<proteinExistence type="predicted"/>
<keyword evidence="2" id="KW-1185">Reference proteome</keyword>
<reference evidence="1" key="1">
    <citation type="submission" date="2023-04" db="EMBL/GenBank/DDBJ databases">
        <title>Draft Genome sequencing of Naganishia species isolated from polar environments using Oxford Nanopore Technology.</title>
        <authorList>
            <person name="Leo P."/>
            <person name="Venkateswaran K."/>
        </authorList>
    </citation>
    <scope>NUCLEOTIDE SEQUENCE</scope>
    <source>
        <strain evidence="1">MNA-CCFEE 5261</strain>
    </source>
</reference>
<gene>
    <name evidence="1" type="ORF">QFC19_001300</name>
</gene>